<keyword evidence="3" id="KW-0804">Transcription</keyword>
<dbReference type="Proteomes" id="UP000468591">
    <property type="component" value="Unassembled WGS sequence"/>
</dbReference>
<evidence type="ECO:0000259" key="4">
    <source>
        <dbReference type="SMART" id="SM00738"/>
    </source>
</evidence>
<keyword evidence="2" id="KW-0805">Transcription regulation</keyword>
<dbReference type="GO" id="GO:0005829">
    <property type="term" value="C:cytosol"/>
    <property type="evidence" value="ECO:0007669"/>
    <property type="project" value="TreeGrafter"/>
</dbReference>
<dbReference type="PANTHER" id="PTHR30265:SF7">
    <property type="entry name" value="TRANSCRIPTION ANTITERMINATION PROTEIN RFAH"/>
    <property type="match status" value="1"/>
</dbReference>
<dbReference type="Gene3D" id="3.30.70.940">
    <property type="entry name" value="NusG, N-terminal domain"/>
    <property type="match status" value="1"/>
</dbReference>
<sequence>MKDPSARSWFVVQLRPQGLSRAQAHLHRQGFETFAPYLTTTVRRSGVQREMRKPLFPGYLFVSFDVASAGWTAINATRGVARLILNDPRSPKPLPHPLMAGLMARCDPTGLLRPPTDLAVGDKIRVVAGPFADVVTQIDSVPEHERVGILIDLMGRKVRTSLPRTQIEKLS</sequence>
<reference evidence="5 6" key="1">
    <citation type="submission" date="2020-01" db="EMBL/GenBank/DDBJ databases">
        <title>Sulfitobacter sediminilitoris sp. nov., isolated from a tidal flat.</title>
        <authorList>
            <person name="Park S."/>
            <person name="Yoon J.-H."/>
        </authorList>
    </citation>
    <scope>NUCLEOTIDE SEQUENCE [LARGE SCALE GENOMIC DNA]</scope>
    <source>
        <strain evidence="5 6">JBTF-M27</strain>
    </source>
</reference>
<dbReference type="RefSeq" id="WP_164356284.1">
    <property type="nucleotide sequence ID" value="NZ_JAABNT010000034.1"/>
</dbReference>
<dbReference type="EMBL" id="JAABNT010000034">
    <property type="protein sequence ID" value="NEK25051.1"/>
    <property type="molecule type" value="Genomic_DNA"/>
</dbReference>
<protein>
    <submittedName>
        <fullName evidence="5">Transcription antiterminator NusG</fullName>
    </submittedName>
</protein>
<accession>A0A6P0CFT4</accession>
<dbReference type="GO" id="GO:0006354">
    <property type="term" value="P:DNA-templated transcription elongation"/>
    <property type="evidence" value="ECO:0007669"/>
    <property type="project" value="InterPro"/>
</dbReference>
<comment type="caution">
    <text evidence="5">The sequence shown here is derived from an EMBL/GenBank/DDBJ whole genome shotgun (WGS) entry which is preliminary data.</text>
</comment>
<dbReference type="Pfam" id="PF02357">
    <property type="entry name" value="NusG"/>
    <property type="match status" value="1"/>
</dbReference>
<feature type="domain" description="NusG-like N-terminal" evidence="4">
    <location>
        <begin position="6"/>
        <end position="106"/>
    </location>
</feature>
<dbReference type="InterPro" id="IPR036735">
    <property type="entry name" value="NGN_dom_sf"/>
</dbReference>
<dbReference type="AlphaFoldDB" id="A0A6P0CFT4"/>
<evidence type="ECO:0000256" key="3">
    <source>
        <dbReference type="ARBA" id="ARBA00023163"/>
    </source>
</evidence>
<dbReference type="CDD" id="cd06091">
    <property type="entry name" value="KOW_NusG"/>
    <property type="match status" value="1"/>
</dbReference>
<proteinExistence type="predicted"/>
<dbReference type="GO" id="GO:0031564">
    <property type="term" value="P:transcription antitermination"/>
    <property type="evidence" value="ECO:0007669"/>
    <property type="project" value="UniProtKB-KW"/>
</dbReference>
<name>A0A6P0CFT4_9RHOB</name>
<keyword evidence="6" id="KW-1185">Reference proteome</keyword>
<gene>
    <name evidence="5" type="ORF">GV827_22040</name>
</gene>
<evidence type="ECO:0000256" key="1">
    <source>
        <dbReference type="ARBA" id="ARBA00022814"/>
    </source>
</evidence>
<evidence type="ECO:0000313" key="6">
    <source>
        <dbReference type="Proteomes" id="UP000468591"/>
    </source>
</evidence>
<organism evidence="5 6">
    <name type="scientific">Sulfitobacter sediminilitoris</name>
    <dbReference type="NCBI Taxonomy" id="2698830"/>
    <lineage>
        <taxon>Bacteria</taxon>
        <taxon>Pseudomonadati</taxon>
        <taxon>Pseudomonadota</taxon>
        <taxon>Alphaproteobacteria</taxon>
        <taxon>Rhodobacterales</taxon>
        <taxon>Roseobacteraceae</taxon>
        <taxon>Sulfitobacter</taxon>
    </lineage>
</organism>
<dbReference type="InterPro" id="IPR043425">
    <property type="entry name" value="NusG-like"/>
</dbReference>
<dbReference type="SUPFAM" id="SSF82679">
    <property type="entry name" value="N-utilization substance G protein NusG, N-terminal domain"/>
    <property type="match status" value="1"/>
</dbReference>
<dbReference type="InterPro" id="IPR008991">
    <property type="entry name" value="Translation_prot_SH3-like_sf"/>
</dbReference>
<dbReference type="InterPro" id="IPR006645">
    <property type="entry name" value="NGN-like_dom"/>
</dbReference>
<evidence type="ECO:0000256" key="2">
    <source>
        <dbReference type="ARBA" id="ARBA00023015"/>
    </source>
</evidence>
<dbReference type="SUPFAM" id="SSF50104">
    <property type="entry name" value="Translation proteins SH3-like domain"/>
    <property type="match status" value="1"/>
</dbReference>
<keyword evidence="1" id="KW-0889">Transcription antitermination</keyword>
<dbReference type="PANTHER" id="PTHR30265">
    <property type="entry name" value="RHO-INTERACTING TRANSCRIPTION TERMINATION FACTOR NUSG"/>
    <property type="match status" value="1"/>
</dbReference>
<evidence type="ECO:0000313" key="5">
    <source>
        <dbReference type="EMBL" id="NEK25051.1"/>
    </source>
</evidence>
<dbReference type="SMART" id="SM00738">
    <property type="entry name" value="NGN"/>
    <property type="match status" value="1"/>
</dbReference>